<dbReference type="InterPro" id="IPR023193">
    <property type="entry name" value="EPSP_synthase_CS"/>
</dbReference>
<comment type="caution">
    <text evidence="11">The sequence shown here is derived from an EMBL/GenBank/DDBJ whole genome shotgun (WGS) entry which is preliminary data.</text>
</comment>
<dbReference type="FunFam" id="3.65.10.10:FF:000006">
    <property type="entry name" value="3-phosphoshikimate 1-carboxyvinyltransferase"/>
    <property type="match status" value="1"/>
</dbReference>
<dbReference type="GO" id="GO:0003866">
    <property type="term" value="F:3-phosphoshikimate 1-carboxyvinyltransferase activity"/>
    <property type="evidence" value="ECO:0007669"/>
    <property type="project" value="UniProtKB-UniRule"/>
</dbReference>
<dbReference type="InterPro" id="IPR013792">
    <property type="entry name" value="RNA3'P_cycl/enolpyr_Trfase_a/b"/>
</dbReference>
<dbReference type="UniPathway" id="UPA00053">
    <property type="reaction ID" value="UER00089"/>
</dbReference>
<name>A4AAR7_9GAMM</name>
<dbReference type="SUPFAM" id="SSF55205">
    <property type="entry name" value="EPT/RTPC-like"/>
    <property type="match status" value="1"/>
</dbReference>
<dbReference type="RefSeq" id="WP_023660128.1">
    <property type="nucleotide sequence ID" value="NZ_CM002299.1"/>
</dbReference>
<protein>
    <recommendedName>
        <fullName evidence="9">3-phosphoshikimate 1-carboxyvinyltransferase</fullName>
        <ecNumber evidence="9">2.5.1.19</ecNumber>
    </recommendedName>
    <alternativeName>
        <fullName evidence="9">5-enolpyruvylshikimate-3-phosphate synthase</fullName>
        <shortName evidence="9">EPSP synthase</shortName>
        <shortName evidence="9">EPSPS</shortName>
    </alternativeName>
</protein>
<keyword evidence="6 9" id="KW-0808">Transferase</keyword>
<feature type="binding site" evidence="9">
    <location>
        <position position="169"/>
    </location>
    <ligand>
        <name>3-phosphoshikimate</name>
        <dbReference type="ChEBI" id="CHEBI:145989"/>
    </ligand>
</feature>
<proteinExistence type="inferred from homology"/>
<dbReference type="InterPro" id="IPR006264">
    <property type="entry name" value="EPSP_synthase"/>
</dbReference>
<dbReference type="PROSITE" id="PS00104">
    <property type="entry name" value="EPSP_SYNTHASE_1"/>
    <property type="match status" value="1"/>
</dbReference>
<dbReference type="HOGENOM" id="CLU_024321_0_1_6"/>
<dbReference type="GO" id="GO:0009423">
    <property type="term" value="P:chorismate biosynthetic process"/>
    <property type="evidence" value="ECO:0007669"/>
    <property type="project" value="UniProtKB-UniRule"/>
</dbReference>
<dbReference type="PANTHER" id="PTHR21090">
    <property type="entry name" value="AROM/DEHYDROQUINATE SYNTHASE"/>
    <property type="match status" value="1"/>
</dbReference>
<evidence type="ECO:0000313" key="11">
    <source>
        <dbReference type="EMBL" id="EAQ96789.2"/>
    </source>
</evidence>
<feature type="domain" description="Enolpyruvate transferase" evidence="10">
    <location>
        <begin position="6"/>
        <end position="418"/>
    </location>
</feature>
<feature type="binding site" evidence="9">
    <location>
        <position position="169"/>
    </location>
    <ligand>
        <name>phosphoenolpyruvate</name>
        <dbReference type="ChEBI" id="CHEBI:58702"/>
    </ligand>
</feature>
<reference evidence="11 12" key="1">
    <citation type="journal article" date="2007" name="Proc. Natl. Acad. Sci. U.S.A.">
        <title>Characterization of a marine gammaproteobacterium capable of aerobic anoxygenic photosynthesis.</title>
        <authorList>
            <person name="Fuchs B.M."/>
            <person name="Spring S."/>
            <person name="Teeling H."/>
            <person name="Quast C."/>
            <person name="Wulf J."/>
            <person name="Schattenhofer M."/>
            <person name="Yan S."/>
            <person name="Ferriera S."/>
            <person name="Johnson J."/>
            <person name="Glockner F.O."/>
            <person name="Amann R."/>
        </authorList>
    </citation>
    <scope>NUCLEOTIDE SEQUENCE [LARGE SCALE GENOMIC DNA]</scope>
    <source>
        <strain evidence="11">KT71</strain>
    </source>
</reference>
<keyword evidence="4 9" id="KW-0963">Cytoplasm</keyword>
<feature type="binding site" evidence="9">
    <location>
        <position position="342"/>
    </location>
    <ligand>
        <name>3-phosphoshikimate</name>
        <dbReference type="ChEBI" id="CHEBI:145989"/>
    </ligand>
</feature>
<evidence type="ECO:0000256" key="3">
    <source>
        <dbReference type="ARBA" id="ARBA00009948"/>
    </source>
</evidence>
<evidence type="ECO:0000256" key="8">
    <source>
        <dbReference type="ARBA" id="ARBA00044633"/>
    </source>
</evidence>
<comment type="catalytic activity">
    <reaction evidence="8">
        <text>3-phosphoshikimate + phosphoenolpyruvate = 5-O-(1-carboxyvinyl)-3-phosphoshikimate + phosphate</text>
        <dbReference type="Rhea" id="RHEA:21256"/>
        <dbReference type="ChEBI" id="CHEBI:43474"/>
        <dbReference type="ChEBI" id="CHEBI:57701"/>
        <dbReference type="ChEBI" id="CHEBI:58702"/>
        <dbReference type="ChEBI" id="CHEBI:145989"/>
        <dbReference type="EC" id="2.5.1.19"/>
    </reaction>
    <physiologicalReaction direction="left-to-right" evidence="8">
        <dbReference type="Rhea" id="RHEA:21257"/>
    </physiologicalReaction>
</comment>
<feature type="binding site" evidence="9">
    <location>
        <position position="122"/>
    </location>
    <ligand>
        <name>phosphoenolpyruvate</name>
        <dbReference type="ChEBI" id="CHEBI:58702"/>
    </ligand>
</feature>
<dbReference type="AlphaFoldDB" id="A4AAR7"/>
<gene>
    <name evidence="9" type="primary">aroA</name>
    <name evidence="11" type="ORF">KT71_10829</name>
</gene>
<dbReference type="CDD" id="cd01556">
    <property type="entry name" value="EPSP_synthase"/>
    <property type="match status" value="1"/>
</dbReference>
<accession>A4AAR7</accession>
<comment type="function">
    <text evidence="1 9">Catalyzes the transfer of the enolpyruvyl moiety of phosphoenolpyruvate (PEP) to the 5-hydroxyl of shikimate-3-phosphate (S3P) to produce enolpyruvyl shikimate-3-phosphate and inorganic phosphate.</text>
</comment>
<evidence type="ECO:0000256" key="5">
    <source>
        <dbReference type="ARBA" id="ARBA00022605"/>
    </source>
</evidence>
<feature type="binding site" evidence="9">
    <location>
        <position position="167"/>
    </location>
    <ligand>
        <name>3-phosphoshikimate</name>
        <dbReference type="ChEBI" id="CHEBI:145989"/>
    </ligand>
</feature>
<feature type="binding site" evidence="9">
    <location>
        <position position="26"/>
    </location>
    <ligand>
        <name>3-phosphoshikimate</name>
        <dbReference type="ChEBI" id="CHEBI:145989"/>
    </ligand>
</feature>
<dbReference type="NCBIfam" id="TIGR01356">
    <property type="entry name" value="aroA"/>
    <property type="match status" value="1"/>
</dbReference>
<feature type="binding site" evidence="9">
    <location>
        <position position="346"/>
    </location>
    <ligand>
        <name>phosphoenolpyruvate</name>
        <dbReference type="ChEBI" id="CHEBI:58702"/>
    </ligand>
</feature>
<comment type="similarity">
    <text evidence="3 9">Belongs to the EPSP synthase family.</text>
</comment>
<keyword evidence="7 9" id="KW-0057">Aromatic amino acid biosynthesis</keyword>
<feature type="binding site" evidence="9">
    <location>
        <position position="22"/>
    </location>
    <ligand>
        <name>3-phosphoshikimate</name>
        <dbReference type="ChEBI" id="CHEBI:145989"/>
    </ligand>
</feature>
<evidence type="ECO:0000313" key="12">
    <source>
        <dbReference type="Proteomes" id="UP000019205"/>
    </source>
</evidence>
<dbReference type="Gene3D" id="3.65.10.10">
    <property type="entry name" value="Enolpyruvate transferase domain"/>
    <property type="match status" value="2"/>
</dbReference>
<reference evidence="11 12" key="2">
    <citation type="journal article" date="2009" name="PLoS ONE">
        <title>The photosynthetic apparatus and its regulation in the aerobic gammaproteobacterium Congregibacter litoralis gen. nov., sp. nov.</title>
        <authorList>
            <person name="Spring S."/>
            <person name="Lunsdorf H."/>
            <person name="Fuchs B.M."/>
            <person name="Tindall B.J."/>
        </authorList>
    </citation>
    <scope>NUCLEOTIDE SEQUENCE [LARGE SCALE GENOMIC DNA]</scope>
    <source>
        <strain evidence="11">KT71</strain>
    </source>
</reference>
<feature type="binding site" evidence="9">
    <location>
        <position position="315"/>
    </location>
    <ligand>
        <name>3-phosphoshikimate</name>
        <dbReference type="ChEBI" id="CHEBI:145989"/>
    </ligand>
</feature>
<sequence length="436" mass="45713">MEFLVAPGGSIHGEARVPGDKSISHRSVMLGAMATGETSVKGFLQGEDALATVAAFRALGVEIEGPRKGAMRIRGVGLRGLREASTRLDMGNSGTSMRLLCGILAGQEFSSELVGDASLMGRPMQRVITPLTRMGATIVSGDGGRPPLKISGGSSLRGIHYDLPMASAQVKSCVLLAGLFAEGETSVTEPAPTRDHTERMLRGFGYELQSRDGVTSLRGGGQLRGCEIDVPSDISSAAFLMVAASIAPGSELLLTHVGVNPTRTGVISILKLMGADITLSNEREVGGEPVADIFVRSASLRGIDIPRDLVPLAIDEFPVLFIAAACAEGRTVLRGAEELRVKESDRIASMAEGLTTLGVSNEVLDDGIIIDGGPISGGTIRTFHDHRIAMSFAVAALRAENEIRILDCDHVATSFPDFDALTRGLGLQIASRDGGE</sequence>
<evidence type="ECO:0000256" key="2">
    <source>
        <dbReference type="ARBA" id="ARBA00004811"/>
    </source>
</evidence>
<evidence type="ECO:0000256" key="4">
    <source>
        <dbReference type="ARBA" id="ARBA00022490"/>
    </source>
</evidence>
<dbReference type="PIRSF" id="PIRSF000505">
    <property type="entry name" value="EPSPS"/>
    <property type="match status" value="1"/>
</dbReference>
<dbReference type="Proteomes" id="UP000019205">
    <property type="component" value="Chromosome"/>
</dbReference>
<feature type="active site" description="Proton acceptor" evidence="9">
    <location>
        <position position="315"/>
    </location>
</feature>
<organism evidence="11 12">
    <name type="scientific">Congregibacter litoralis KT71</name>
    <dbReference type="NCBI Taxonomy" id="314285"/>
    <lineage>
        <taxon>Bacteria</taxon>
        <taxon>Pseudomonadati</taxon>
        <taxon>Pseudomonadota</taxon>
        <taxon>Gammaproteobacteria</taxon>
        <taxon>Cellvibrionales</taxon>
        <taxon>Halieaceae</taxon>
        <taxon>Congregibacter</taxon>
    </lineage>
</organism>
<dbReference type="eggNOG" id="COG0128">
    <property type="taxonomic scope" value="Bacteria"/>
</dbReference>
<comment type="pathway">
    <text evidence="2 9">Metabolic intermediate biosynthesis; chorismate biosynthesis; chorismate from D-erythrose 4-phosphate and phosphoenolpyruvate: step 6/7.</text>
</comment>
<dbReference type="GO" id="GO:0005737">
    <property type="term" value="C:cytoplasm"/>
    <property type="evidence" value="ECO:0007669"/>
    <property type="project" value="UniProtKB-SubCell"/>
</dbReference>
<feature type="binding site" evidence="9">
    <location>
        <position position="94"/>
    </location>
    <ligand>
        <name>phosphoenolpyruvate</name>
        <dbReference type="ChEBI" id="CHEBI:58702"/>
    </ligand>
</feature>
<dbReference type="GO" id="GO:0009073">
    <property type="term" value="P:aromatic amino acid family biosynthetic process"/>
    <property type="evidence" value="ECO:0007669"/>
    <property type="project" value="UniProtKB-KW"/>
</dbReference>
<dbReference type="Pfam" id="PF00275">
    <property type="entry name" value="EPSP_synthase"/>
    <property type="match status" value="1"/>
</dbReference>
<keyword evidence="12" id="KW-1185">Reference proteome</keyword>
<evidence type="ECO:0000259" key="10">
    <source>
        <dbReference type="Pfam" id="PF00275"/>
    </source>
</evidence>
<feature type="binding site" evidence="9">
    <location>
        <position position="21"/>
    </location>
    <ligand>
        <name>3-phosphoshikimate</name>
        <dbReference type="ChEBI" id="CHEBI:145989"/>
    </ligand>
</feature>
<evidence type="ECO:0000256" key="6">
    <source>
        <dbReference type="ARBA" id="ARBA00022679"/>
    </source>
</evidence>
<evidence type="ECO:0000256" key="1">
    <source>
        <dbReference type="ARBA" id="ARBA00002174"/>
    </source>
</evidence>
<dbReference type="InterPro" id="IPR001986">
    <property type="entry name" value="Enolpyruvate_Tfrase_dom"/>
</dbReference>
<evidence type="ECO:0000256" key="7">
    <source>
        <dbReference type="ARBA" id="ARBA00023141"/>
    </source>
</evidence>
<dbReference type="HAMAP" id="MF_00210">
    <property type="entry name" value="EPSP_synth"/>
    <property type="match status" value="1"/>
</dbReference>
<evidence type="ECO:0000256" key="9">
    <source>
        <dbReference type="HAMAP-Rule" id="MF_00210"/>
    </source>
</evidence>
<dbReference type="InterPro" id="IPR036968">
    <property type="entry name" value="Enolpyruvate_Tfrase_sf"/>
</dbReference>
<dbReference type="PROSITE" id="PS00885">
    <property type="entry name" value="EPSP_SYNTHASE_2"/>
    <property type="match status" value="1"/>
</dbReference>
<dbReference type="FunFam" id="3.65.10.10:FF:000005">
    <property type="entry name" value="3-phosphoshikimate 1-carboxyvinyltransferase"/>
    <property type="match status" value="1"/>
</dbReference>
<feature type="binding site" evidence="9">
    <location>
        <position position="21"/>
    </location>
    <ligand>
        <name>phosphoenolpyruvate</name>
        <dbReference type="ChEBI" id="CHEBI:58702"/>
    </ligand>
</feature>
<feature type="binding site" evidence="9">
    <location>
        <position position="387"/>
    </location>
    <ligand>
        <name>phosphoenolpyruvate</name>
        <dbReference type="ChEBI" id="CHEBI:58702"/>
    </ligand>
</feature>
<dbReference type="EC" id="2.5.1.19" evidence="9"/>
<comment type="caution">
    <text evidence="9">Lacks conserved residue(s) required for the propagation of feature annotation.</text>
</comment>
<keyword evidence="5 9" id="KW-0028">Amino-acid biosynthesis</keyword>
<dbReference type="STRING" id="314285.KT71_10829"/>
<dbReference type="PANTHER" id="PTHR21090:SF5">
    <property type="entry name" value="PENTAFUNCTIONAL AROM POLYPEPTIDE"/>
    <property type="match status" value="1"/>
</dbReference>
<comment type="subcellular location">
    <subcellularLocation>
        <location evidence="9">Cytoplasm</location>
    </subcellularLocation>
</comment>
<comment type="subunit">
    <text evidence="9">Monomer.</text>
</comment>
<dbReference type="GO" id="GO:0008652">
    <property type="term" value="P:amino acid biosynthetic process"/>
    <property type="evidence" value="ECO:0007669"/>
    <property type="project" value="UniProtKB-KW"/>
</dbReference>
<dbReference type="EMBL" id="AAOA02000003">
    <property type="protein sequence ID" value="EAQ96789.2"/>
    <property type="molecule type" value="Genomic_DNA"/>
</dbReference>